<feature type="domain" description="SMP-30/Gluconolactonase/LRE-like region" evidence="2">
    <location>
        <begin position="12"/>
        <end position="233"/>
    </location>
</feature>
<dbReference type="InterPro" id="IPR013658">
    <property type="entry name" value="SGL"/>
</dbReference>
<evidence type="ECO:0000259" key="2">
    <source>
        <dbReference type="Pfam" id="PF08450"/>
    </source>
</evidence>
<dbReference type="InterPro" id="IPR051262">
    <property type="entry name" value="SMP-30/CGR1_Lactonase"/>
</dbReference>
<keyword evidence="1" id="KW-0378">Hydrolase</keyword>
<protein>
    <submittedName>
        <fullName evidence="3">SMP-30/gluconolactonase/LRE family protein</fullName>
    </submittedName>
</protein>
<organism evidence="3 4">
    <name type="scientific">Variovorax ureilyticus</name>
    <dbReference type="NCBI Taxonomy" id="1836198"/>
    <lineage>
        <taxon>Bacteria</taxon>
        <taxon>Pseudomonadati</taxon>
        <taxon>Pseudomonadota</taxon>
        <taxon>Betaproteobacteria</taxon>
        <taxon>Burkholderiales</taxon>
        <taxon>Comamonadaceae</taxon>
        <taxon>Variovorax</taxon>
    </lineage>
</organism>
<dbReference type="Proteomes" id="UP001365846">
    <property type="component" value="Unassembled WGS sequence"/>
</dbReference>
<proteinExistence type="predicted"/>
<dbReference type="Pfam" id="PF08450">
    <property type="entry name" value="SGL"/>
    <property type="match status" value="1"/>
</dbReference>
<dbReference type="PANTHER" id="PTHR47572">
    <property type="entry name" value="LIPOPROTEIN-RELATED"/>
    <property type="match status" value="1"/>
</dbReference>
<dbReference type="PANTHER" id="PTHR47572:SF4">
    <property type="entry name" value="LACTONASE DRP35"/>
    <property type="match status" value="1"/>
</dbReference>
<keyword evidence="4" id="KW-1185">Reference proteome</keyword>
<evidence type="ECO:0000313" key="4">
    <source>
        <dbReference type="Proteomes" id="UP001365846"/>
    </source>
</evidence>
<evidence type="ECO:0000256" key="1">
    <source>
        <dbReference type="ARBA" id="ARBA00022801"/>
    </source>
</evidence>
<name>A0ABU8VQP1_9BURK</name>
<dbReference type="RefSeq" id="WP_340361169.1">
    <property type="nucleotide sequence ID" value="NZ_JBBKZU010000027.1"/>
</dbReference>
<dbReference type="EMBL" id="JBBKZU010000027">
    <property type="protein sequence ID" value="MEJ8815976.1"/>
    <property type="molecule type" value="Genomic_DNA"/>
</dbReference>
<dbReference type="InterPro" id="IPR005511">
    <property type="entry name" value="SMP-30"/>
</dbReference>
<reference evidence="3 4" key="1">
    <citation type="submission" date="2024-03" db="EMBL/GenBank/DDBJ databases">
        <title>Novel species of the genus Variovorax.</title>
        <authorList>
            <person name="Liu Q."/>
            <person name="Xin Y.-H."/>
        </authorList>
    </citation>
    <scope>NUCLEOTIDE SEQUENCE [LARGE SCALE GENOMIC DNA]</scope>
    <source>
        <strain evidence="3 4">KACC 18899</strain>
    </source>
</reference>
<dbReference type="SUPFAM" id="SSF63829">
    <property type="entry name" value="Calcium-dependent phosphotriesterase"/>
    <property type="match status" value="1"/>
</dbReference>
<gene>
    <name evidence="3" type="ORF">WKW77_33295</name>
</gene>
<evidence type="ECO:0000313" key="3">
    <source>
        <dbReference type="EMBL" id="MEJ8815976.1"/>
    </source>
</evidence>
<sequence>MRTLATGLGLVESPRWHDGRLWFADWTAGGIFTLEADGSTRLVCEAAAPPLSFDFDPDGSMLVVASGADHLLRQGVDGRLMPFAPFGSSGAWNEIVVDAQGRIYVNGPALLLVHPDRRVESQAQGFEFPNGMALSPDGRTLLCAESWGRRLTAFDVDQDGRLSGRRIWAQLEGPPDGICFDAQCALWYADVPNAYCRRVREGGEVLDELKFDRGAFACMLGGPERRTLFVTSAKWCGMERMGEMGGTGQILSVDVATPGAGWPFN</sequence>
<dbReference type="InterPro" id="IPR011042">
    <property type="entry name" value="6-blade_b-propeller_TolB-like"/>
</dbReference>
<dbReference type="Gene3D" id="2.120.10.30">
    <property type="entry name" value="TolB, C-terminal domain"/>
    <property type="match status" value="1"/>
</dbReference>
<accession>A0ABU8VQP1</accession>
<dbReference type="PRINTS" id="PR01790">
    <property type="entry name" value="SMP30FAMILY"/>
</dbReference>
<comment type="caution">
    <text evidence="3">The sequence shown here is derived from an EMBL/GenBank/DDBJ whole genome shotgun (WGS) entry which is preliminary data.</text>
</comment>